<keyword evidence="2" id="KW-1185">Reference proteome</keyword>
<proteinExistence type="predicted"/>
<evidence type="ECO:0000313" key="2">
    <source>
        <dbReference type="Proteomes" id="UP000245626"/>
    </source>
</evidence>
<sequence length="174" mass="19081">MTLTPDSELRLAFDPSILTKDLTKNLPSGLHARPLSSNDHSRGHLKVLSNLTKAPQVPDQEWEQRFESITSLSGVYYPIALIDVETDSIAALGSLIVEMKFLRGLGKVGHIEDIVVSSNHQGRGLGKVLIQILTSLSESLGCYKTILDCSPDNQAFYEKCGYKLAGVEMAKYTC</sequence>
<dbReference type="EMBL" id="KZ819904">
    <property type="protein sequence ID" value="PWN50716.1"/>
    <property type="molecule type" value="Genomic_DNA"/>
</dbReference>
<gene>
    <name evidence="1" type="ORF">IE53DRAFT_315245</name>
</gene>
<dbReference type="Proteomes" id="UP000245626">
    <property type="component" value="Unassembled WGS sequence"/>
</dbReference>
<evidence type="ECO:0000313" key="1">
    <source>
        <dbReference type="EMBL" id="PWN50716.1"/>
    </source>
</evidence>
<protein>
    <submittedName>
        <fullName evidence="1">Acyl-CoA N-acyltransferase</fullName>
    </submittedName>
</protein>
<name>A0ACD0NY44_9BASI</name>
<accession>A0ACD0NY44</accession>
<reference evidence="1 2" key="1">
    <citation type="journal article" date="2018" name="Mol. Biol. Evol.">
        <title>Broad Genomic Sampling Reveals a Smut Pathogenic Ancestry of the Fungal Clade Ustilaginomycotina.</title>
        <authorList>
            <person name="Kijpornyongpan T."/>
            <person name="Mondo S.J."/>
            <person name="Barry K."/>
            <person name="Sandor L."/>
            <person name="Lee J."/>
            <person name="Lipzen A."/>
            <person name="Pangilinan J."/>
            <person name="LaButti K."/>
            <person name="Hainaut M."/>
            <person name="Henrissat B."/>
            <person name="Grigoriev I.V."/>
            <person name="Spatafora J.W."/>
            <person name="Aime M.C."/>
        </authorList>
    </citation>
    <scope>NUCLEOTIDE SEQUENCE [LARGE SCALE GENOMIC DNA]</scope>
    <source>
        <strain evidence="1 2">SA 807</strain>
    </source>
</reference>
<organism evidence="1 2">
    <name type="scientific">Violaceomyces palustris</name>
    <dbReference type="NCBI Taxonomy" id="1673888"/>
    <lineage>
        <taxon>Eukaryota</taxon>
        <taxon>Fungi</taxon>
        <taxon>Dikarya</taxon>
        <taxon>Basidiomycota</taxon>
        <taxon>Ustilaginomycotina</taxon>
        <taxon>Ustilaginomycetes</taxon>
        <taxon>Violaceomycetales</taxon>
        <taxon>Violaceomycetaceae</taxon>
        <taxon>Violaceomyces</taxon>
    </lineage>
</organism>